<evidence type="ECO:0000256" key="5">
    <source>
        <dbReference type="ARBA" id="ARBA00023004"/>
    </source>
</evidence>
<dbReference type="HOGENOM" id="CLU_001570_4_1_1"/>
<keyword evidence="2 6" id="KW-0349">Heme</keyword>
<keyword evidence="8" id="KW-1133">Transmembrane helix</keyword>
<evidence type="ECO:0000256" key="7">
    <source>
        <dbReference type="RuleBase" id="RU000461"/>
    </source>
</evidence>
<dbReference type="eggNOG" id="KOG0156">
    <property type="taxonomic scope" value="Eukaryota"/>
</dbReference>
<dbReference type="FunFam" id="1.10.630.10:FF:000011">
    <property type="entry name" value="Cytochrome P450 83B1"/>
    <property type="match status" value="1"/>
</dbReference>
<dbReference type="AlphaFoldDB" id="U5D0S2"/>
<proteinExistence type="inferred from homology"/>
<name>U5D0S2_AMBTC</name>
<protein>
    <recommendedName>
        <fullName evidence="11">Cytochrome P450</fullName>
    </recommendedName>
</protein>
<evidence type="ECO:0008006" key="11">
    <source>
        <dbReference type="Google" id="ProtNLM"/>
    </source>
</evidence>
<keyword evidence="8" id="KW-0472">Membrane</keyword>
<keyword evidence="7" id="KW-0503">Monooxygenase</keyword>
<reference evidence="10" key="1">
    <citation type="journal article" date="2013" name="Science">
        <title>The Amborella genome and the evolution of flowering plants.</title>
        <authorList>
            <consortium name="Amborella Genome Project"/>
        </authorList>
    </citation>
    <scope>NUCLEOTIDE SEQUENCE [LARGE SCALE GENOMIC DNA]</scope>
</reference>
<sequence length="521" mass="58543">MDALWPWIQACLAIVILIVILLLLLRNRSTKETASLNLPPGPRRLPIIGNMHQLGSLPHRSLASLSRKHGPLMLLQLGHVPSLVISSAKMAKEVLKTQDLAFASRPALVAANRLSYGRTDVVFAPYGDYWTEARKICVLHLLSIKKVQSFKPIREEEVASMVRAISCSCGGGPVDLSELFYTLTNSIICRVTVGKSYSSEGGQQRNYNFRKIVGEFTALLGVFCAGDFFPSMGWVDIVTGIRARLNKNFKDLNGFLNEVIREHLGKSVPEPTAEQQSDFVDILLQLKKDPGHGVPLSMENIKALILDMLTAGTDTTATALEWLMSELIRNPVAMRRVQEELERVVGGKGKAFVEEEDLHDLENLQSAIKEALRLHPPIPLLVPRELQENTRIDGFDIPAKTRVYINAWAIGRDNDSWDRADEFFPERFVKNDIDFKEHDFEFIPFGAGQRECPGYSFAMHTMELVVANLLHWFDWKLPSGCQGLDMAESSGITIHRKSPLMLVATPRYEREETWLENLVKS</sequence>
<evidence type="ECO:0000256" key="8">
    <source>
        <dbReference type="SAM" id="Phobius"/>
    </source>
</evidence>
<accession>U5D0S2</accession>
<dbReference type="Pfam" id="PF00067">
    <property type="entry name" value="p450"/>
    <property type="match status" value="1"/>
</dbReference>
<dbReference type="Gene3D" id="1.10.630.10">
    <property type="entry name" value="Cytochrome P450"/>
    <property type="match status" value="1"/>
</dbReference>
<dbReference type="EMBL" id="KI392495">
    <property type="protein sequence ID" value="ERN15850.1"/>
    <property type="molecule type" value="Genomic_DNA"/>
</dbReference>
<dbReference type="SUPFAM" id="SSF48264">
    <property type="entry name" value="Cytochrome P450"/>
    <property type="match status" value="1"/>
</dbReference>
<dbReference type="Gramene" id="ERN15850">
    <property type="protein sequence ID" value="ERN15850"/>
    <property type="gene ID" value="AMTR_s00039p00174690"/>
</dbReference>
<dbReference type="InterPro" id="IPR002401">
    <property type="entry name" value="Cyt_P450_E_grp-I"/>
</dbReference>
<keyword evidence="10" id="KW-1185">Reference proteome</keyword>
<feature type="transmembrane region" description="Helical" evidence="8">
    <location>
        <begin position="6"/>
        <end position="25"/>
    </location>
</feature>
<dbReference type="GO" id="GO:0016705">
    <property type="term" value="F:oxidoreductase activity, acting on paired donors, with incorporation or reduction of molecular oxygen"/>
    <property type="evidence" value="ECO:0007669"/>
    <property type="project" value="InterPro"/>
</dbReference>
<evidence type="ECO:0000256" key="4">
    <source>
        <dbReference type="ARBA" id="ARBA00023002"/>
    </source>
</evidence>
<dbReference type="GO" id="GO:0004497">
    <property type="term" value="F:monooxygenase activity"/>
    <property type="evidence" value="ECO:0007669"/>
    <property type="project" value="UniProtKB-KW"/>
</dbReference>
<feature type="binding site" description="axial binding residue" evidence="6">
    <location>
        <position position="452"/>
    </location>
    <ligand>
        <name>heme</name>
        <dbReference type="ChEBI" id="CHEBI:30413"/>
    </ligand>
    <ligandPart>
        <name>Fe</name>
        <dbReference type="ChEBI" id="CHEBI:18248"/>
    </ligandPart>
</feature>
<comment type="similarity">
    <text evidence="1 7">Belongs to the cytochrome P450 family.</text>
</comment>
<evidence type="ECO:0000256" key="2">
    <source>
        <dbReference type="ARBA" id="ARBA00022617"/>
    </source>
</evidence>
<evidence type="ECO:0000313" key="9">
    <source>
        <dbReference type="EMBL" id="ERN15850.1"/>
    </source>
</evidence>
<dbReference type="CDD" id="cd11072">
    <property type="entry name" value="CYP71-like"/>
    <property type="match status" value="1"/>
</dbReference>
<dbReference type="InterPro" id="IPR036396">
    <property type="entry name" value="Cyt_P450_sf"/>
</dbReference>
<keyword evidence="8" id="KW-0812">Transmembrane</keyword>
<dbReference type="PANTHER" id="PTHR47955:SF8">
    <property type="entry name" value="CYTOCHROME P450 71D11-LIKE"/>
    <property type="match status" value="1"/>
</dbReference>
<dbReference type="OrthoDB" id="1470350at2759"/>
<dbReference type="PROSITE" id="PS00086">
    <property type="entry name" value="CYTOCHROME_P450"/>
    <property type="match status" value="1"/>
</dbReference>
<dbReference type="PANTHER" id="PTHR47955">
    <property type="entry name" value="CYTOCHROME P450 FAMILY 71 PROTEIN"/>
    <property type="match status" value="1"/>
</dbReference>
<dbReference type="PRINTS" id="PR00385">
    <property type="entry name" value="P450"/>
</dbReference>
<evidence type="ECO:0000256" key="3">
    <source>
        <dbReference type="ARBA" id="ARBA00022723"/>
    </source>
</evidence>
<dbReference type="GO" id="GO:0020037">
    <property type="term" value="F:heme binding"/>
    <property type="evidence" value="ECO:0007669"/>
    <property type="project" value="InterPro"/>
</dbReference>
<comment type="cofactor">
    <cofactor evidence="6">
        <name>heme</name>
        <dbReference type="ChEBI" id="CHEBI:30413"/>
    </cofactor>
</comment>
<evidence type="ECO:0000313" key="10">
    <source>
        <dbReference type="Proteomes" id="UP000017836"/>
    </source>
</evidence>
<keyword evidence="3 6" id="KW-0479">Metal-binding</keyword>
<evidence type="ECO:0000256" key="1">
    <source>
        <dbReference type="ARBA" id="ARBA00010617"/>
    </source>
</evidence>
<dbReference type="Proteomes" id="UP000017836">
    <property type="component" value="Unassembled WGS sequence"/>
</dbReference>
<keyword evidence="5 6" id="KW-0408">Iron</keyword>
<organism evidence="9 10">
    <name type="scientific">Amborella trichopoda</name>
    <dbReference type="NCBI Taxonomy" id="13333"/>
    <lineage>
        <taxon>Eukaryota</taxon>
        <taxon>Viridiplantae</taxon>
        <taxon>Streptophyta</taxon>
        <taxon>Embryophyta</taxon>
        <taxon>Tracheophyta</taxon>
        <taxon>Spermatophyta</taxon>
        <taxon>Magnoliopsida</taxon>
        <taxon>Amborellales</taxon>
        <taxon>Amborellaceae</taxon>
        <taxon>Amborella</taxon>
    </lineage>
</organism>
<dbReference type="STRING" id="13333.U5D0S2"/>
<dbReference type="GO" id="GO:0005506">
    <property type="term" value="F:iron ion binding"/>
    <property type="evidence" value="ECO:0007669"/>
    <property type="project" value="InterPro"/>
</dbReference>
<dbReference type="InterPro" id="IPR001128">
    <property type="entry name" value="Cyt_P450"/>
</dbReference>
<dbReference type="InterPro" id="IPR017972">
    <property type="entry name" value="Cyt_P450_CS"/>
</dbReference>
<evidence type="ECO:0000256" key="6">
    <source>
        <dbReference type="PIRSR" id="PIRSR602401-1"/>
    </source>
</evidence>
<dbReference type="PRINTS" id="PR00463">
    <property type="entry name" value="EP450I"/>
</dbReference>
<dbReference type="KEGG" id="atr:18444143"/>
<keyword evidence="4 7" id="KW-0560">Oxidoreductase</keyword>
<gene>
    <name evidence="9" type="ORF">AMTR_s00039p00174690</name>
</gene>